<comment type="caution">
    <text evidence="2">The sequence shown here is derived from an EMBL/GenBank/DDBJ whole genome shotgun (WGS) entry which is preliminary data.</text>
</comment>
<evidence type="ECO:0000313" key="2">
    <source>
        <dbReference type="EMBL" id="NLD33262.1"/>
    </source>
</evidence>
<protein>
    <submittedName>
        <fullName evidence="2">Flp family type IVb pilin</fullName>
    </submittedName>
</protein>
<dbReference type="Pfam" id="PF04964">
    <property type="entry name" value="Flp_Fap"/>
    <property type="match status" value="1"/>
</dbReference>
<feature type="transmembrane region" description="Helical" evidence="1">
    <location>
        <begin position="20"/>
        <end position="38"/>
    </location>
</feature>
<evidence type="ECO:0000256" key="1">
    <source>
        <dbReference type="SAM" id="Phobius"/>
    </source>
</evidence>
<reference evidence="2 3" key="1">
    <citation type="journal article" date="2020" name="Biotechnol. Biofuels">
        <title>New insights from the biogas microbiome by comprehensive genome-resolved metagenomics of nearly 1600 species originating from multiple anaerobic digesters.</title>
        <authorList>
            <person name="Campanaro S."/>
            <person name="Treu L."/>
            <person name="Rodriguez-R L.M."/>
            <person name="Kovalovszki A."/>
            <person name="Ziels R.M."/>
            <person name="Maus I."/>
            <person name="Zhu X."/>
            <person name="Kougias P.G."/>
            <person name="Basile A."/>
            <person name="Luo G."/>
            <person name="Schluter A."/>
            <person name="Konstantinidis K.T."/>
            <person name="Angelidaki I."/>
        </authorList>
    </citation>
    <scope>NUCLEOTIDE SEQUENCE [LARGE SCALE GENOMIC DNA]</scope>
    <source>
        <strain evidence="2">AS07pgkLD_105</strain>
    </source>
</reference>
<proteinExistence type="predicted"/>
<evidence type="ECO:0000313" key="3">
    <source>
        <dbReference type="Proteomes" id="UP000589373"/>
    </source>
</evidence>
<keyword evidence="1" id="KW-0812">Transmembrane</keyword>
<dbReference type="InterPro" id="IPR007047">
    <property type="entry name" value="Flp_Fap"/>
</dbReference>
<dbReference type="Proteomes" id="UP000589373">
    <property type="component" value="Unassembled WGS sequence"/>
</dbReference>
<organism evidence="2 3">
    <name type="scientific">Trichococcus flocculiformis</name>
    <dbReference type="NCBI Taxonomy" id="82803"/>
    <lineage>
        <taxon>Bacteria</taxon>
        <taxon>Bacillati</taxon>
        <taxon>Bacillota</taxon>
        <taxon>Bacilli</taxon>
        <taxon>Lactobacillales</taxon>
        <taxon>Carnobacteriaceae</taxon>
        <taxon>Trichococcus</taxon>
    </lineage>
</organism>
<name>A0A847D893_9LACT</name>
<dbReference type="EMBL" id="JAAZCD010000321">
    <property type="protein sequence ID" value="NLD33262.1"/>
    <property type="molecule type" value="Genomic_DNA"/>
</dbReference>
<sequence>MQNVLNILKDERGQGMTEYGLIIALIAIVCIVAITFLGDQLKNKFEFIGKEIESKGVPDGGGGLQ</sequence>
<keyword evidence="1" id="KW-0472">Membrane</keyword>
<gene>
    <name evidence="2" type="ORF">GX662_13565</name>
</gene>
<dbReference type="AlphaFoldDB" id="A0A847D893"/>
<accession>A0A847D893</accession>
<keyword evidence="1" id="KW-1133">Transmembrane helix</keyword>